<organism evidence="1 2">
    <name type="scientific">Vibrio anguillarum</name>
    <name type="common">Listonella anguillarum</name>
    <dbReference type="NCBI Taxonomy" id="55601"/>
    <lineage>
        <taxon>Bacteria</taxon>
        <taxon>Pseudomonadati</taxon>
        <taxon>Pseudomonadota</taxon>
        <taxon>Gammaproteobacteria</taxon>
        <taxon>Vibrionales</taxon>
        <taxon>Vibrionaceae</taxon>
        <taxon>Vibrio</taxon>
    </lineage>
</organism>
<comment type="caution">
    <text evidence="1">The sequence shown here is derived from an EMBL/GenBank/DDBJ whole genome shotgun (WGS) entry which is preliminary data.</text>
</comment>
<protein>
    <submittedName>
        <fullName evidence="1">Uncharacterized protein</fullName>
    </submittedName>
</protein>
<dbReference type="RefSeq" id="WP_194664138.1">
    <property type="nucleotide sequence ID" value="NZ_RDPI01000037.1"/>
</dbReference>
<name>A0ABR9Z9C3_VIBAN</name>
<gene>
    <name evidence="1" type="ORF">EAY46_18475</name>
</gene>
<dbReference type="Proteomes" id="UP000726136">
    <property type="component" value="Unassembled WGS sequence"/>
</dbReference>
<evidence type="ECO:0000313" key="1">
    <source>
        <dbReference type="EMBL" id="MBF4375048.1"/>
    </source>
</evidence>
<accession>A0ABR9Z9C3</accession>
<sequence>ILVDHYTIDLYPKARDAFAPLEIEVIPKSVLTYSSDMTGIELVIDARQGSKSVAEVRIPKPTEDLFADKLVSLQRSTSGDSYDIKVGNINLGILKDSEIESKGFVRPEVNVTPKSIVSSKRIYVGKYWVVNNTQAGKLTLHFVKTDKGSVVLKMHSSNFGESQPESITLENKSFDVMSFEGKYEATVYIQAADFSQAGNEWAAFTVIVQ</sequence>
<evidence type="ECO:0000313" key="2">
    <source>
        <dbReference type="Proteomes" id="UP000726136"/>
    </source>
</evidence>
<reference evidence="1 2" key="1">
    <citation type="journal article" date="2021" name="PeerJ">
        <title>Analysis of 44 Vibrio anguillarum genomes reveals high genetic diversity.</title>
        <authorList>
            <person name="Hansen M.J."/>
            <person name="Dalsgaard I."/>
        </authorList>
    </citation>
    <scope>NUCLEOTIDE SEQUENCE [LARGE SCALE GENOMIC DNA]</scope>
    <source>
        <strain evidence="1 2">040915-1/1B</strain>
    </source>
</reference>
<proteinExistence type="predicted"/>
<feature type="non-terminal residue" evidence="1">
    <location>
        <position position="1"/>
    </location>
</feature>
<keyword evidence="2" id="KW-1185">Reference proteome</keyword>
<dbReference type="EMBL" id="RDPI01000037">
    <property type="protein sequence ID" value="MBF4375048.1"/>
    <property type="molecule type" value="Genomic_DNA"/>
</dbReference>